<dbReference type="EMBL" id="UINC01011368">
    <property type="protein sequence ID" value="SVA50205.1"/>
    <property type="molecule type" value="Genomic_DNA"/>
</dbReference>
<feature type="transmembrane region" description="Helical" evidence="6">
    <location>
        <begin position="21"/>
        <end position="40"/>
    </location>
</feature>
<dbReference type="SMART" id="SM00925">
    <property type="entry name" value="MltA"/>
    <property type="match status" value="1"/>
</dbReference>
<sequence>MLTRFNQTQRLPSKKSISKRILLVTVFAVPLIFTSCSIFKPKPDNSARGNIEQIYKSQRAKKPDLSRQWPSSKNPPFWYREKRLAPKAVVPESKSSEFHSNHAQSLLSKNFFKAPEIFIDDLDQTSLRKVILNQLKPMEFTDPAKVERLGDLMVTNGWLKQTLTSFLSLMNENLPPSEFTQRLREEFVIHRVGKGKRKQVLFTGYYAPMMRASRVRTVKYRYPIYKIPESSPRPQLIGHSKNYKIQESSVPNSGAWRNYTRKQIDGDGILTGRGLEIAWLENDVDRFFLHIQGSGQLLFLDGTSVGAHFAGVNNYKFGGLGKRMIKDGIIDLAQGSMQGIKKYFREHPEDIEKYFFYNKRYVFFKLSNEGNPRGSGGGELLGGRSIATDKKVYPAGGLAFVKLRKPILDDKNEIIQWKSFSRFVVDQDTGNAIRGKGRADFYFGMGDRAGAKAGH</sequence>
<evidence type="ECO:0000256" key="2">
    <source>
        <dbReference type="ARBA" id="ARBA00012587"/>
    </source>
</evidence>
<dbReference type="PANTHER" id="PTHR30124:SF0">
    <property type="entry name" value="MEMBRANE-BOUND LYTIC MUREIN TRANSGLYCOSYLASE A"/>
    <property type="match status" value="1"/>
</dbReference>
<evidence type="ECO:0000256" key="6">
    <source>
        <dbReference type="SAM" id="Phobius"/>
    </source>
</evidence>
<dbReference type="Gene3D" id="2.40.240.50">
    <property type="entry name" value="Barwin-like endoglucanases"/>
    <property type="match status" value="1"/>
</dbReference>
<dbReference type="GO" id="GO:0071555">
    <property type="term" value="P:cell wall organization"/>
    <property type="evidence" value="ECO:0007669"/>
    <property type="project" value="UniProtKB-KW"/>
</dbReference>
<accession>A0A381WCI5</accession>
<evidence type="ECO:0000259" key="7">
    <source>
        <dbReference type="SMART" id="SM00925"/>
    </source>
</evidence>
<gene>
    <name evidence="8" type="ORF">METZ01_LOCUS103059</name>
</gene>
<dbReference type="EC" id="4.2.2.n1" evidence="2"/>
<reference evidence="8" key="1">
    <citation type="submission" date="2018-05" db="EMBL/GenBank/DDBJ databases">
        <authorList>
            <person name="Lanie J.A."/>
            <person name="Ng W.-L."/>
            <person name="Kazmierczak K.M."/>
            <person name="Andrzejewski T.M."/>
            <person name="Davidsen T.M."/>
            <person name="Wayne K.J."/>
            <person name="Tettelin H."/>
            <person name="Glass J.I."/>
            <person name="Rusch D."/>
            <person name="Podicherti R."/>
            <person name="Tsui H.-C.T."/>
            <person name="Winkler M.E."/>
        </authorList>
    </citation>
    <scope>NUCLEOTIDE SEQUENCE</scope>
</reference>
<evidence type="ECO:0000256" key="1">
    <source>
        <dbReference type="ARBA" id="ARBA00001420"/>
    </source>
</evidence>
<dbReference type="InterPro" id="IPR005300">
    <property type="entry name" value="MltA_B"/>
</dbReference>
<dbReference type="SUPFAM" id="SSF50685">
    <property type="entry name" value="Barwin-like endoglucanases"/>
    <property type="match status" value="1"/>
</dbReference>
<protein>
    <recommendedName>
        <fullName evidence="2">peptidoglycan lytic exotransglycosylase</fullName>
        <ecNumber evidence="2">4.2.2.n1</ecNumber>
    </recommendedName>
    <alternativeName>
        <fullName evidence="5">Murein hydrolase A</fullName>
    </alternativeName>
</protein>
<dbReference type="GO" id="GO:0008933">
    <property type="term" value="F:peptidoglycan lytic transglycosylase activity"/>
    <property type="evidence" value="ECO:0007669"/>
    <property type="project" value="TreeGrafter"/>
</dbReference>
<organism evidence="8">
    <name type="scientific">marine metagenome</name>
    <dbReference type="NCBI Taxonomy" id="408172"/>
    <lineage>
        <taxon>unclassified sequences</taxon>
        <taxon>metagenomes</taxon>
        <taxon>ecological metagenomes</taxon>
    </lineage>
</organism>
<dbReference type="GO" id="GO:0004553">
    <property type="term" value="F:hydrolase activity, hydrolyzing O-glycosyl compounds"/>
    <property type="evidence" value="ECO:0007669"/>
    <property type="project" value="InterPro"/>
</dbReference>
<evidence type="ECO:0000256" key="4">
    <source>
        <dbReference type="ARBA" id="ARBA00023316"/>
    </source>
</evidence>
<dbReference type="Pfam" id="PF06725">
    <property type="entry name" value="3D"/>
    <property type="match status" value="1"/>
</dbReference>
<dbReference type="InterPro" id="IPR010611">
    <property type="entry name" value="3D_dom"/>
</dbReference>
<proteinExistence type="predicted"/>
<dbReference type="InterPro" id="IPR036908">
    <property type="entry name" value="RlpA-like_sf"/>
</dbReference>
<name>A0A381WCI5_9ZZZZ</name>
<dbReference type="PANTHER" id="PTHR30124">
    <property type="entry name" value="MEMBRANE-BOUND LYTIC MUREIN TRANSGLYCOSYLASE A"/>
    <property type="match status" value="1"/>
</dbReference>
<evidence type="ECO:0000256" key="3">
    <source>
        <dbReference type="ARBA" id="ARBA00023239"/>
    </source>
</evidence>
<evidence type="ECO:0000313" key="8">
    <source>
        <dbReference type="EMBL" id="SVA50205.1"/>
    </source>
</evidence>
<dbReference type="GO" id="GO:0009254">
    <property type="term" value="P:peptidoglycan turnover"/>
    <property type="evidence" value="ECO:0007669"/>
    <property type="project" value="InterPro"/>
</dbReference>
<feature type="domain" description="Lytic transglycosylase MltA" evidence="7">
    <location>
        <begin position="209"/>
        <end position="365"/>
    </location>
</feature>
<keyword evidence="6" id="KW-1133">Transmembrane helix</keyword>
<evidence type="ECO:0000256" key="5">
    <source>
        <dbReference type="ARBA" id="ARBA00030918"/>
    </source>
</evidence>
<keyword evidence="6" id="KW-0812">Transmembrane</keyword>
<dbReference type="CDD" id="cd14668">
    <property type="entry name" value="mlta_B"/>
    <property type="match status" value="1"/>
</dbReference>
<keyword evidence="6" id="KW-0472">Membrane</keyword>
<comment type="catalytic activity">
    <reaction evidence="1">
        <text>Exolytic cleavage of the (1-&gt;4)-beta-glycosidic linkage between N-acetylmuramic acid (MurNAc) and N-acetylglucosamine (GlcNAc) residues in peptidoglycan, from either the reducing or the non-reducing ends of the peptidoglycan chains, with concomitant formation of a 1,6-anhydrobond in the MurNAc residue.</text>
        <dbReference type="EC" id="4.2.2.n1"/>
    </reaction>
</comment>
<dbReference type="CDD" id="cd14485">
    <property type="entry name" value="mltA_like_LT_A"/>
    <property type="match status" value="1"/>
</dbReference>
<dbReference type="GO" id="GO:0009253">
    <property type="term" value="P:peptidoglycan catabolic process"/>
    <property type="evidence" value="ECO:0007669"/>
    <property type="project" value="TreeGrafter"/>
</dbReference>
<dbReference type="InterPro" id="IPR026044">
    <property type="entry name" value="MltA"/>
</dbReference>
<dbReference type="Pfam" id="PF03562">
    <property type="entry name" value="MltA"/>
    <property type="match status" value="1"/>
</dbReference>
<dbReference type="GO" id="GO:0019867">
    <property type="term" value="C:outer membrane"/>
    <property type="evidence" value="ECO:0007669"/>
    <property type="project" value="InterPro"/>
</dbReference>
<keyword evidence="3" id="KW-0456">Lyase</keyword>
<keyword evidence="4" id="KW-0961">Cell wall biogenesis/degradation</keyword>
<feature type="non-terminal residue" evidence="8">
    <location>
        <position position="455"/>
    </location>
</feature>
<dbReference type="AlphaFoldDB" id="A0A381WCI5"/>
<dbReference type="Gene3D" id="2.40.40.10">
    <property type="entry name" value="RlpA-like domain"/>
    <property type="match status" value="1"/>
</dbReference>